<feature type="signal peptide" evidence="1">
    <location>
        <begin position="1"/>
        <end position="19"/>
    </location>
</feature>
<keyword evidence="1" id="KW-0732">Signal</keyword>
<dbReference type="Gene3D" id="3.40.630.10">
    <property type="entry name" value="Zn peptidases"/>
    <property type="match status" value="1"/>
</dbReference>
<evidence type="ECO:0000313" key="4">
    <source>
        <dbReference type="Proteomes" id="UP000753802"/>
    </source>
</evidence>
<dbReference type="SUPFAM" id="SSF52025">
    <property type="entry name" value="PA domain"/>
    <property type="match status" value="1"/>
</dbReference>
<dbReference type="InterPro" id="IPR007484">
    <property type="entry name" value="Peptidase_M28"/>
</dbReference>
<gene>
    <name evidence="3" type="ORF">GWC95_16240</name>
</gene>
<dbReference type="InterPro" id="IPR039373">
    <property type="entry name" value="Peptidase_M28B"/>
</dbReference>
<dbReference type="PANTHER" id="PTHR10404">
    <property type="entry name" value="N-ACETYLATED-ALPHA-LINKED ACIDIC DIPEPTIDASE"/>
    <property type="match status" value="1"/>
</dbReference>
<evidence type="ECO:0000259" key="2">
    <source>
        <dbReference type="Pfam" id="PF04389"/>
    </source>
</evidence>
<dbReference type="EMBL" id="JAACJS010000015">
    <property type="protein sequence ID" value="NCI51480.1"/>
    <property type="molecule type" value="Genomic_DNA"/>
</dbReference>
<accession>A0ABW9ZY83</accession>
<dbReference type="Proteomes" id="UP000753802">
    <property type="component" value="Unassembled WGS sequence"/>
</dbReference>
<dbReference type="PANTHER" id="PTHR10404:SF46">
    <property type="entry name" value="VACUOLAR PROTEIN SORTING-ASSOCIATED PROTEIN 70"/>
    <property type="match status" value="1"/>
</dbReference>
<organism evidence="3 4">
    <name type="scientific">Sediminibacterium roseum</name>
    <dbReference type="NCBI Taxonomy" id="1978412"/>
    <lineage>
        <taxon>Bacteria</taxon>
        <taxon>Pseudomonadati</taxon>
        <taxon>Bacteroidota</taxon>
        <taxon>Chitinophagia</taxon>
        <taxon>Chitinophagales</taxon>
        <taxon>Chitinophagaceae</taxon>
        <taxon>Sediminibacterium</taxon>
    </lineage>
</organism>
<evidence type="ECO:0000313" key="3">
    <source>
        <dbReference type="EMBL" id="NCI51480.1"/>
    </source>
</evidence>
<dbReference type="Pfam" id="PF04389">
    <property type="entry name" value="Peptidase_M28"/>
    <property type="match status" value="1"/>
</dbReference>
<evidence type="ECO:0000256" key="1">
    <source>
        <dbReference type="SAM" id="SignalP"/>
    </source>
</evidence>
<keyword evidence="4" id="KW-1185">Reference proteome</keyword>
<feature type="chain" id="PRO_5045342126" evidence="1">
    <location>
        <begin position="20"/>
        <end position="572"/>
    </location>
</feature>
<dbReference type="SUPFAM" id="SSF53187">
    <property type="entry name" value="Zn-dependent exopeptidases"/>
    <property type="match status" value="1"/>
</dbReference>
<dbReference type="InterPro" id="IPR046450">
    <property type="entry name" value="PA_dom_sf"/>
</dbReference>
<feature type="domain" description="Peptidase M28" evidence="2">
    <location>
        <begin position="257"/>
        <end position="470"/>
    </location>
</feature>
<comment type="caution">
    <text evidence="3">The sequence shown here is derived from an EMBL/GenBank/DDBJ whole genome shotgun (WGS) entry which is preliminary data.</text>
</comment>
<dbReference type="RefSeq" id="WP_161819761.1">
    <property type="nucleotide sequence ID" value="NZ_JAACJS010000015.1"/>
</dbReference>
<sequence length="572" mass="63178">MKKFKLLFLLTFIASFSFAQKSTAVDGYYPLLRAVYNGDNAYNTVGFVEKYWRIAGNTGFNESIFHVEKILQQAGFQKETSGEADGPLTYRIETRKMRRPTWEPVSSSLTIVGEDKPLLESVTNRNMIAINSASTPAGGTTAEIVYVGTGAAKEFEGKDIAGKIVFGETSVGGLYRNAIARGAVGVIGYSMPRYTQPEKNIHSIQFQGISYDSTKPVFGIALSFNAKEKLKTALAKGVVKVNVKVVSKIYWSDELTIVANARGTEKPGERFVFSAHVQEPGANDNATGVGTLAEMARVTAALIREKKYSPKRTITFLWGDEIVSTGRYIKDDSIRAKGIKWGLSLDMVGEDVSKTGGTFLIEKMPDPSAIWTRGNDKHTEWGGSVLKESDMFPHYFNDFLLNRCRQQAKGNDWIVNSNPYEGGSDHQPFLNAKIPGVLMWHFTDVFYHTDGDRLNMVSAKEMKNVGVSALAAAFTLCAADEDTNLFLIDELSKNANDRIQDEFALSKAAIAKGAKAGDEQKILNTWNDWYQKAFERMSDINTQGVTDKVAKKIENVKALLDKSVSDLVSLLK</sequence>
<reference evidence="3 4" key="1">
    <citation type="submission" date="2020-01" db="EMBL/GenBank/DDBJ databases">
        <title>Genome analysis.</title>
        <authorList>
            <person name="Wu S."/>
            <person name="Wang G."/>
        </authorList>
    </citation>
    <scope>NUCLEOTIDE SEQUENCE [LARGE SCALE GENOMIC DNA]</scope>
    <source>
        <strain evidence="3 4">SYL130</strain>
    </source>
</reference>
<dbReference type="Gene3D" id="3.50.30.30">
    <property type="match status" value="1"/>
</dbReference>
<proteinExistence type="predicted"/>
<protein>
    <submittedName>
        <fullName evidence="3">M28 family peptidase</fullName>
    </submittedName>
</protein>
<name>A0ABW9ZY83_9BACT</name>